<dbReference type="GO" id="GO:0001002">
    <property type="term" value="F:RNA polymerase III type 1 promoter sequence-specific DNA binding"/>
    <property type="evidence" value="ECO:0007669"/>
    <property type="project" value="TreeGrafter"/>
</dbReference>
<accession>A0A871RK96</accession>
<sequence>MSYAPSYKLDIPSYLSIEYPLRVKDISKAIKMVGGSTKISQCFIDPEMKLQLKLRPGDPYSHPVNSSKITSDENVLFRLRIPKRIMDKHTGDVQSALEECEKEGKKYYAEAVGMISKTYRFRALADFQMIMKRSPFMQQFESSLNSGNLDQIKHLSASIQQDFAQKQKYTNTNMDFPPLVRYARADVPFNYRYSGNLLLDERGEWQNKAVKLHTIFVHWGEKPPRTFDPLLQEEYDKAVRDYTTLKDTVPERLANESPVFYFLECMKLLRKLFEMKPVWLRRHIYWMLPEKFRTQLRYALPYVAYTTTKGPWRQSFIKFGYDPSKNPEAALFQVEAFRSNRSHVSDSNVKRMLDKKEDVFIIPETLYQYLDDFSNPKSELNGMNIGKVPRQFFFDGENPTSAVSFQIGDIMDKDVKKIIRSANIEHTCHEGSGWFDWVTICQLRAVIKYKMRCINEGKPILETRVVELSQRTQFSKNQYVHIRSDSDNEDDRDAYGEEDEDTDENENEDEEVDENGNGNEGGDEDENENENEEEESTNTKGKTNQDGKKCQGKDEDLLTRLEKYNPKSRHVIEGLEALIKQEDLESN</sequence>
<evidence type="ECO:0000256" key="1">
    <source>
        <dbReference type="ARBA" id="ARBA00004123"/>
    </source>
</evidence>
<feature type="compositionally biased region" description="Acidic residues" evidence="5">
    <location>
        <begin position="487"/>
        <end position="514"/>
    </location>
</feature>
<keyword evidence="2" id="KW-0238">DNA-binding</keyword>
<dbReference type="GO" id="GO:0001003">
    <property type="term" value="F:RNA polymerase III type 2 promoter sequence-specific DNA binding"/>
    <property type="evidence" value="ECO:0007669"/>
    <property type="project" value="TreeGrafter"/>
</dbReference>
<dbReference type="Pfam" id="PF09734">
    <property type="entry name" value="Tau95"/>
    <property type="match status" value="1"/>
</dbReference>
<dbReference type="GO" id="GO:0006384">
    <property type="term" value="P:transcription initiation at RNA polymerase III promoter"/>
    <property type="evidence" value="ECO:0007669"/>
    <property type="project" value="InterPro"/>
</dbReference>
<dbReference type="EMBL" id="CP063137">
    <property type="protein sequence ID" value="QOU22300.1"/>
    <property type="molecule type" value="Genomic_DNA"/>
</dbReference>
<dbReference type="PANTHER" id="PTHR13230">
    <property type="entry name" value="GENERAL TRANSCRIPTION FACTOR IIIC, POLYPEPTIDE 5"/>
    <property type="match status" value="1"/>
</dbReference>
<dbReference type="InterPro" id="IPR041499">
    <property type="entry name" value="Tfc1/Sfc1_N"/>
</dbReference>
<feature type="compositionally biased region" description="Acidic residues" evidence="5">
    <location>
        <begin position="521"/>
        <end position="536"/>
    </location>
</feature>
<reference evidence="8" key="1">
    <citation type="submission" date="2020-10" db="EMBL/GenBank/DDBJ databases">
        <authorList>
            <person name="Palmer J.M."/>
        </authorList>
    </citation>
    <scope>NUCLEOTIDE SEQUENCE</scope>
    <source>
        <strain evidence="8">UCD 2041</strain>
    </source>
</reference>
<proteinExistence type="predicted"/>
<dbReference type="InterPro" id="IPR042536">
    <property type="entry name" value="TFIIIC_tauA_Sfc1"/>
</dbReference>
<dbReference type="OrthoDB" id="5598268at2759"/>
<dbReference type="InterPro" id="IPR040454">
    <property type="entry name" value="TF_IIIC_Tfc1/Sfc1"/>
</dbReference>
<comment type="subcellular location">
    <subcellularLocation>
        <location evidence="1">Nucleus</location>
    </subcellularLocation>
</comment>
<feature type="domain" description="Transcription factor IIIC subunit 5 HTH" evidence="6">
    <location>
        <begin position="177"/>
        <end position="338"/>
    </location>
</feature>
<keyword evidence="4" id="KW-0539">Nucleus</keyword>
<dbReference type="GO" id="GO:0000127">
    <property type="term" value="C:transcription factor TFIIIC complex"/>
    <property type="evidence" value="ECO:0007669"/>
    <property type="project" value="InterPro"/>
</dbReference>
<dbReference type="InterPro" id="IPR019136">
    <property type="entry name" value="TF_IIIC_su-5_HTH"/>
</dbReference>
<evidence type="ECO:0000256" key="3">
    <source>
        <dbReference type="ARBA" id="ARBA00023163"/>
    </source>
</evidence>
<feature type="domain" description="Transcription factor IIIC subunit Tfc1/Sfc1 triple barrel" evidence="7">
    <location>
        <begin position="16"/>
        <end position="129"/>
    </location>
</feature>
<dbReference type="GO" id="GO:0005634">
    <property type="term" value="C:nucleus"/>
    <property type="evidence" value="ECO:0007669"/>
    <property type="project" value="UniProtKB-SubCell"/>
</dbReference>
<name>A0A871RK96_DEKBR</name>
<evidence type="ECO:0000256" key="5">
    <source>
        <dbReference type="SAM" id="MobiDB-lite"/>
    </source>
</evidence>
<reference evidence="8" key="2">
    <citation type="journal article" name="BMC Genomics">
        <title>New genome assemblies reveal patterns of domestication and adaptation across Brettanomyces (Dekkera) species.</title>
        <authorList>
            <person name="Roach M.J."/>
            <person name="Borneman A.R."/>
        </authorList>
    </citation>
    <scope>NUCLEOTIDE SEQUENCE</scope>
    <source>
        <strain evidence="8">UCD 2041</strain>
    </source>
</reference>
<organism evidence="8 9">
    <name type="scientific">Dekkera bruxellensis</name>
    <name type="common">Brettanomyces custersii</name>
    <dbReference type="NCBI Taxonomy" id="5007"/>
    <lineage>
        <taxon>Eukaryota</taxon>
        <taxon>Fungi</taxon>
        <taxon>Dikarya</taxon>
        <taxon>Ascomycota</taxon>
        <taxon>Saccharomycotina</taxon>
        <taxon>Pichiomycetes</taxon>
        <taxon>Pichiales</taxon>
        <taxon>Pichiaceae</taxon>
        <taxon>Brettanomyces</taxon>
    </lineage>
</organism>
<feature type="compositionally biased region" description="Basic and acidic residues" evidence="5">
    <location>
        <begin position="543"/>
        <end position="562"/>
    </location>
</feature>
<dbReference type="PANTHER" id="PTHR13230:SF5">
    <property type="entry name" value="GENERAL TRANSCRIPTION FACTOR 3C POLYPEPTIDE 5"/>
    <property type="match status" value="1"/>
</dbReference>
<evidence type="ECO:0000256" key="4">
    <source>
        <dbReference type="ARBA" id="ARBA00023242"/>
    </source>
</evidence>
<evidence type="ECO:0000259" key="7">
    <source>
        <dbReference type="Pfam" id="PF17682"/>
    </source>
</evidence>
<dbReference type="AlphaFoldDB" id="A0A871RK96"/>
<gene>
    <name evidence="8" type="ORF">BRETT_002475</name>
</gene>
<evidence type="ECO:0000313" key="9">
    <source>
        <dbReference type="Proteomes" id="UP000663131"/>
    </source>
</evidence>
<dbReference type="Proteomes" id="UP000663131">
    <property type="component" value="Chromosome 9"/>
</dbReference>
<evidence type="ECO:0000259" key="6">
    <source>
        <dbReference type="Pfam" id="PF09734"/>
    </source>
</evidence>
<evidence type="ECO:0008006" key="10">
    <source>
        <dbReference type="Google" id="ProtNLM"/>
    </source>
</evidence>
<dbReference type="RefSeq" id="XP_041138793.1">
    <property type="nucleotide sequence ID" value="XM_041281002.1"/>
</dbReference>
<dbReference type="KEGG" id="bbrx:BRETT_002475"/>
<dbReference type="Gene3D" id="3.30.200.160">
    <property type="entry name" value="TFIIIC, subcomplex tauA, subunit Sfc1, barrel domain"/>
    <property type="match status" value="1"/>
</dbReference>
<dbReference type="GeneID" id="64574399"/>
<protein>
    <recommendedName>
        <fullName evidence="10">Transcription factor IIIC subunit 5 HTH domain-containing protein</fullName>
    </recommendedName>
</protein>
<dbReference type="Pfam" id="PF17682">
    <property type="entry name" value="Tau95_N"/>
    <property type="match status" value="1"/>
</dbReference>
<evidence type="ECO:0000256" key="2">
    <source>
        <dbReference type="ARBA" id="ARBA00023125"/>
    </source>
</evidence>
<evidence type="ECO:0000313" key="8">
    <source>
        <dbReference type="EMBL" id="QOU22300.1"/>
    </source>
</evidence>
<feature type="region of interest" description="Disordered" evidence="5">
    <location>
        <begin position="479"/>
        <end position="562"/>
    </location>
</feature>
<keyword evidence="3" id="KW-0804">Transcription</keyword>